<dbReference type="GeneID" id="83063294"/>
<dbReference type="Pfam" id="PF01313">
    <property type="entry name" value="Bac_export_3"/>
    <property type="match status" value="1"/>
</dbReference>
<dbReference type="EMBL" id="AP014940">
    <property type="protein sequence ID" value="BAV96905.1"/>
    <property type="molecule type" value="Genomic_DNA"/>
</dbReference>
<evidence type="ECO:0000256" key="5">
    <source>
        <dbReference type="ARBA" id="ARBA00022989"/>
    </source>
</evidence>
<dbReference type="AlphaFoldDB" id="A0AAU9AMP9"/>
<dbReference type="InterPro" id="IPR002191">
    <property type="entry name" value="Bac_export_3"/>
</dbReference>
<feature type="transmembrane region" description="Helical" evidence="7">
    <location>
        <begin position="21"/>
        <end position="41"/>
    </location>
</feature>
<sequence>MDADYAIRLLTETLLAAAKMSAPILLATLVVGLAISIVQVVTQVQEMTLTFVPKLAVVIVVCLMMGGWMLSVATELAKRMFEVAAGL</sequence>
<dbReference type="KEGG" id="lem:LEN_1418"/>
<dbReference type="PRINTS" id="PR00952">
    <property type="entry name" value="TYPE3IMQPROT"/>
</dbReference>
<dbReference type="PANTHER" id="PTHR34040:SF2">
    <property type="entry name" value="FLAGELLAR BIOSYNTHETIC PROTEIN FLIQ"/>
    <property type="match status" value="1"/>
</dbReference>
<evidence type="ECO:0000256" key="3">
    <source>
        <dbReference type="ARBA" id="ARBA00022475"/>
    </source>
</evidence>
<comment type="subcellular location">
    <subcellularLocation>
        <location evidence="1">Cell membrane</location>
        <topology evidence="1">Multi-pass membrane protein</topology>
    </subcellularLocation>
</comment>
<dbReference type="Proteomes" id="UP000218824">
    <property type="component" value="Chromosome"/>
</dbReference>
<gene>
    <name evidence="8" type="primary">fliQ</name>
    <name evidence="8" type="ORF">LEN_1418</name>
</gene>
<dbReference type="PIRSF" id="PIRSF004669">
    <property type="entry name" value="FliQ"/>
    <property type="match status" value="1"/>
</dbReference>
<accession>A0AAU9AMP9</accession>
<keyword evidence="8" id="KW-0282">Flagellum</keyword>
<dbReference type="GO" id="GO:0005886">
    <property type="term" value="C:plasma membrane"/>
    <property type="evidence" value="ECO:0007669"/>
    <property type="project" value="UniProtKB-SubCell"/>
</dbReference>
<feature type="transmembrane region" description="Helical" evidence="7">
    <location>
        <begin position="47"/>
        <end position="70"/>
    </location>
</feature>
<protein>
    <submittedName>
        <fullName evidence="8">Flagellar biosynthetic protein FliQ</fullName>
    </submittedName>
</protein>
<dbReference type="RefSeq" id="WP_096377167.1">
    <property type="nucleotide sequence ID" value="NZ_AP014940.1"/>
</dbReference>
<organism evidence="8 9">
    <name type="scientific">Lysobacter enzymogenes</name>
    <dbReference type="NCBI Taxonomy" id="69"/>
    <lineage>
        <taxon>Bacteria</taxon>
        <taxon>Pseudomonadati</taxon>
        <taxon>Pseudomonadota</taxon>
        <taxon>Gammaproteobacteria</taxon>
        <taxon>Lysobacterales</taxon>
        <taxon>Lysobacteraceae</taxon>
        <taxon>Lysobacter</taxon>
    </lineage>
</organism>
<keyword evidence="3" id="KW-1003">Cell membrane</keyword>
<evidence type="ECO:0000256" key="4">
    <source>
        <dbReference type="ARBA" id="ARBA00022692"/>
    </source>
</evidence>
<evidence type="ECO:0000313" key="9">
    <source>
        <dbReference type="Proteomes" id="UP000218824"/>
    </source>
</evidence>
<keyword evidence="6 7" id="KW-0472">Membrane</keyword>
<comment type="similarity">
    <text evidence="2">Belongs to the FliQ/MopD/SpaQ family.</text>
</comment>
<evidence type="ECO:0000256" key="6">
    <source>
        <dbReference type="ARBA" id="ARBA00023136"/>
    </source>
</evidence>
<reference evidence="8 9" key="1">
    <citation type="journal article" date="2017" name="DNA Res.">
        <title>Complete genome sequence and expression profile of the commercial lytic enzyme producer Lysobacter enzymogenes M497-1.</title>
        <authorList>
            <person name="Takami H."/>
            <person name="Toyoda A."/>
            <person name="Uchiyama I."/>
            <person name="Itoh T."/>
            <person name="Takaki Y."/>
            <person name="Arai W."/>
            <person name="Nishi S."/>
            <person name="Kawai M."/>
            <person name="Shinya K."/>
            <person name="Ikeda H."/>
        </authorList>
    </citation>
    <scope>NUCLEOTIDE SEQUENCE [LARGE SCALE GENOMIC DNA]</scope>
    <source>
        <strain evidence="8 9">M497-1</strain>
    </source>
</reference>
<keyword evidence="4 7" id="KW-0812">Transmembrane</keyword>
<keyword evidence="5 7" id="KW-1133">Transmembrane helix</keyword>
<proteinExistence type="inferred from homology"/>
<evidence type="ECO:0000256" key="2">
    <source>
        <dbReference type="ARBA" id="ARBA00006156"/>
    </source>
</evidence>
<keyword evidence="8" id="KW-0969">Cilium</keyword>
<name>A0AAU9AMP9_LYSEN</name>
<evidence type="ECO:0000256" key="1">
    <source>
        <dbReference type="ARBA" id="ARBA00004651"/>
    </source>
</evidence>
<dbReference type="GO" id="GO:0009306">
    <property type="term" value="P:protein secretion"/>
    <property type="evidence" value="ECO:0007669"/>
    <property type="project" value="InterPro"/>
</dbReference>
<evidence type="ECO:0000256" key="7">
    <source>
        <dbReference type="SAM" id="Phobius"/>
    </source>
</evidence>
<keyword evidence="8" id="KW-0966">Cell projection</keyword>
<dbReference type="PANTHER" id="PTHR34040">
    <property type="entry name" value="FLAGELLAR BIOSYNTHETIC PROTEIN FLIQ"/>
    <property type="match status" value="1"/>
</dbReference>
<evidence type="ECO:0000313" key="8">
    <source>
        <dbReference type="EMBL" id="BAV96905.1"/>
    </source>
</evidence>